<organism evidence="2 3">
    <name type="scientific">Exophiala dermatitidis</name>
    <name type="common">Black yeast-like fungus</name>
    <name type="synonym">Wangiella dermatitidis</name>
    <dbReference type="NCBI Taxonomy" id="5970"/>
    <lineage>
        <taxon>Eukaryota</taxon>
        <taxon>Fungi</taxon>
        <taxon>Dikarya</taxon>
        <taxon>Ascomycota</taxon>
        <taxon>Pezizomycotina</taxon>
        <taxon>Eurotiomycetes</taxon>
        <taxon>Chaetothyriomycetidae</taxon>
        <taxon>Chaetothyriales</taxon>
        <taxon>Herpotrichiellaceae</taxon>
        <taxon>Exophiala</taxon>
    </lineage>
</organism>
<accession>A0AAN6ET15</accession>
<feature type="compositionally biased region" description="Polar residues" evidence="1">
    <location>
        <begin position="162"/>
        <end position="174"/>
    </location>
</feature>
<feature type="compositionally biased region" description="Low complexity" evidence="1">
    <location>
        <begin position="244"/>
        <end position="259"/>
    </location>
</feature>
<feature type="compositionally biased region" description="Acidic residues" evidence="1">
    <location>
        <begin position="260"/>
        <end position="274"/>
    </location>
</feature>
<evidence type="ECO:0000313" key="2">
    <source>
        <dbReference type="EMBL" id="KAJ8991086.1"/>
    </source>
</evidence>
<evidence type="ECO:0000313" key="3">
    <source>
        <dbReference type="Proteomes" id="UP001161757"/>
    </source>
</evidence>
<protein>
    <submittedName>
        <fullName evidence="2">Uncharacterized protein</fullName>
    </submittedName>
</protein>
<feature type="compositionally biased region" description="Polar residues" evidence="1">
    <location>
        <begin position="195"/>
        <end position="206"/>
    </location>
</feature>
<name>A0AAN6ET15_EXODE</name>
<comment type="caution">
    <text evidence="2">The sequence shown here is derived from an EMBL/GenBank/DDBJ whole genome shotgun (WGS) entry which is preliminary data.</text>
</comment>
<feature type="compositionally biased region" description="Acidic residues" evidence="1">
    <location>
        <begin position="175"/>
        <end position="184"/>
    </location>
</feature>
<gene>
    <name evidence="2" type="ORF">HRR80_005141</name>
</gene>
<dbReference type="AlphaFoldDB" id="A0AAN6ET15"/>
<reference evidence="2" key="1">
    <citation type="submission" date="2023-01" db="EMBL/GenBank/DDBJ databases">
        <title>Exophiala dermititidis isolated from Cystic Fibrosis Patient.</title>
        <authorList>
            <person name="Kurbessoian T."/>
            <person name="Crocker A."/>
            <person name="Murante D."/>
            <person name="Hogan D.A."/>
            <person name="Stajich J.E."/>
        </authorList>
    </citation>
    <scope>NUCLEOTIDE SEQUENCE</scope>
    <source>
        <strain evidence="2">Ex8</strain>
    </source>
</reference>
<evidence type="ECO:0000256" key="1">
    <source>
        <dbReference type="SAM" id="MobiDB-lite"/>
    </source>
</evidence>
<sequence>MSEANAPTKVSTLKAMRRSFSLRSSLAAPFLTGSLRSRRKLSSFWEKDAELVTPNKDVKVKDEYREKDIVHVHQDIAGEHKHEKGGDLESGNLNHVEERNGNIVEAKNSVEANENNKPDNDNLFENDYVGTDSASQDLTVEKTVDKTAEVEIKVAVAEPSTLEASSHTSIQQQETNDDDDDDDDKYNGVPDTRANLESTFKPSDSNPIGGDEETNLISSPQAQPIVIPSSADPVTPPPPPTNSPTPSSLNISDPGADADQNADPDADPFTEPDADPFYIPNSTINLPSNDLDHPLPLGHNPLFNLSLSLSHSPPESNIEKTYFATPSSRLNLSSNPGFNRSNHLANQKQCTMANYAAEIDRRIVANSDMRDFAYEPSDKFHRKAYGHPDGERDWVDVEGLD</sequence>
<dbReference type="Proteomes" id="UP001161757">
    <property type="component" value="Unassembled WGS sequence"/>
</dbReference>
<feature type="region of interest" description="Disordered" evidence="1">
    <location>
        <begin position="158"/>
        <end position="282"/>
    </location>
</feature>
<proteinExistence type="predicted"/>
<feature type="compositionally biased region" description="Pro residues" evidence="1">
    <location>
        <begin position="234"/>
        <end position="243"/>
    </location>
</feature>
<dbReference type="EMBL" id="JAJGCB010000009">
    <property type="protein sequence ID" value="KAJ8991086.1"/>
    <property type="molecule type" value="Genomic_DNA"/>
</dbReference>